<evidence type="ECO:0000256" key="9">
    <source>
        <dbReference type="ARBA" id="ARBA00023209"/>
    </source>
</evidence>
<feature type="transmembrane region" description="Helical" evidence="13">
    <location>
        <begin position="54"/>
        <end position="72"/>
    </location>
</feature>
<evidence type="ECO:0000256" key="7">
    <source>
        <dbReference type="ARBA" id="ARBA00023098"/>
    </source>
</evidence>
<organism evidence="14 15">
    <name type="scientific">Dolichospermum planctonicum</name>
    <dbReference type="NCBI Taxonomy" id="136072"/>
    <lineage>
        <taxon>Bacteria</taxon>
        <taxon>Bacillati</taxon>
        <taxon>Cyanobacteriota</taxon>
        <taxon>Cyanophyceae</taxon>
        <taxon>Nostocales</taxon>
        <taxon>Aphanizomenonaceae</taxon>
        <taxon>Dolichospermum</taxon>
    </lineage>
</organism>
<comment type="caution">
    <text evidence="14">The sequence shown here is derived from an EMBL/GenBank/DDBJ whole genome shotgun (WGS) entry which is preliminary data.</text>
</comment>
<feature type="transmembrane region" description="Helical" evidence="13">
    <location>
        <begin position="170"/>
        <end position="188"/>
    </location>
</feature>
<evidence type="ECO:0000256" key="13">
    <source>
        <dbReference type="SAM" id="Phobius"/>
    </source>
</evidence>
<dbReference type="InterPro" id="IPR004570">
    <property type="entry name" value="Phosphatidylglycerol_P_synth"/>
</dbReference>
<dbReference type="GO" id="GO:0046474">
    <property type="term" value="P:glycerophospholipid biosynthetic process"/>
    <property type="evidence" value="ECO:0007669"/>
    <property type="project" value="TreeGrafter"/>
</dbReference>
<dbReference type="Proteomes" id="UP000299367">
    <property type="component" value="Unassembled WGS sequence"/>
</dbReference>
<evidence type="ECO:0000256" key="3">
    <source>
        <dbReference type="ARBA" id="ARBA00022516"/>
    </source>
</evidence>
<dbReference type="InterPro" id="IPR043130">
    <property type="entry name" value="CDP-OH_PTrfase_TM_dom"/>
</dbReference>
<keyword evidence="8 13" id="KW-0472">Membrane</keyword>
<evidence type="ECO:0000256" key="8">
    <source>
        <dbReference type="ARBA" id="ARBA00023136"/>
    </source>
</evidence>
<evidence type="ECO:0000256" key="11">
    <source>
        <dbReference type="NCBIfam" id="TIGR00560"/>
    </source>
</evidence>
<dbReference type="InterPro" id="IPR000462">
    <property type="entry name" value="CDP-OH_P_trans"/>
</dbReference>
<dbReference type="GO" id="GO:0008444">
    <property type="term" value="F:CDP-diacylglycerol-glycerol-3-phosphate 3-phosphatidyltransferase activity"/>
    <property type="evidence" value="ECO:0007669"/>
    <property type="project" value="UniProtKB-UniRule"/>
</dbReference>
<evidence type="ECO:0000313" key="15">
    <source>
        <dbReference type="Proteomes" id="UP000299367"/>
    </source>
</evidence>
<dbReference type="Gene3D" id="1.20.120.1760">
    <property type="match status" value="1"/>
</dbReference>
<feature type="transmembrane region" description="Helical" evidence="13">
    <location>
        <begin position="79"/>
        <end position="99"/>
    </location>
</feature>
<keyword evidence="5 13" id="KW-0812">Transmembrane</keyword>
<comment type="subcellular location">
    <subcellularLocation>
        <location evidence="1">Membrane</location>
        <topology evidence="1">Multi-pass membrane protein</topology>
    </subcellularLocation>
</comment>
<evidence type="ECO:0000256" key="4">
    <source>
        <dbReference type="ARBA" id="ARBA00022679"/>
    </source>
</evidence>
<evidence type="ECO:0000256" key="6">
    <source>
        <dbReference type="ARBA" id="ARBA00022989"/>
    </source>
</evidence>
<comment type="similarity">
    <text evidence="2 12">Belongs to the CDP-alcohol phosphatidyltransferase class-I family.</text>
</comment>
<dbReference type="NCBIfam" id="TIGR00560">
    <property type="entry name" value="pgsA"/>
    <property type="match status" value="1"/>
</dbReference>
<sequence>MYFTQAKLAVAIPGIMKYSFDHLYFLPNSLFFSVFNSSSLLLSYYIFLMTLPNWITFSRLLGIPFLLYGLYNPTNQAKWICLTIFLIAALTDWLDGYLARKLNQISELGKFLDPLVDKLLVLAPLLVLVELGKIPAWGVFIILARELAIAGWRVNQTTITGANIWGKLKTVSQIIAISLLIAPLSPIWQTPILIAFWISVILTIISGIIYLIPQKISE</sequence>
<evidence type="ECO:0000256" key="12">
    <source>
        <dbReference type="RuleBase" id="RU003750"/>
    </source>
</evidence>
<dbReference type="AlphaFoldDB" id="A0A480AFJ5"/>
<feature type="transmembrane region" description="Helical" evidence="13">
    <location>
        <begin position="23"/>
        <end position="48"/>
    </location>
</feature>
<accession>A0A480AFJ5</accession>
<reference evidence="15" key="1">
    <citation type="submission" date="2019-02" db="EMBL/GenBank/DDBJ databases">
        <title>Draft genome sequence of Dolichospermum planctonicum NIES-80.</title>
        <authorList>
            <person name="Yamaguchi H."/>
            <person name="Suzuki S."/>
            <person name="Kawachi M."/>
        </authorList>
    </citation>
    <scope>NUCLEOTIDE SEQUENCE [LARGE SCALE GENOMIC DNA]</scope>
    <source>
        <strain evidence="15">NIES-80</strain>
    </source>
</reference>
<feature type="transmembrane region" description="Helical" evidence="13">
    <location>
        <begin position="194"/>
        <end position="212"/>
    </location>
</feature>
<evidence type="ECO:0000313" key="14">
    <source>
        <dbReference type="EMBL" id="GCL41851.1"/>
    </source>
</evidence>
<dbReference type="InterPro" id="IPR048254">
    <property type="entry name" value="CDP_ALCOHOL_P_TRANSF_CS"/>
</dbReference>
<dbReference type="InterPro" id="IPR050324">
    <property type="entry name" value="CDP-alcohol_PTase-I"/>
</dbReference>
<dbReference type="PANTHER" id="PTHR14269">
    <property type="entry name" value="CDP-DIACYLGLYCEROL--GLYCEROL-3-PHOSPHATE 3-PHOSPHATIDYLTRANSFERASE-RELATED"/>
    <property type="match status" value="1"/>
</dbReference>
<dbReference type="PANTHER" id="PTHR14269:SF62">
    <property type="entry name" value="CDP-DIACYLGLYCEROL--GLYCEROL-3-PHOSPHATE 3-PHOSPHATIDYLTRANSFERASE 1, CHLOROPLASTIC"/>
    <property type="match status" value="1"/>
</dbReference>
<proteinExistence type="inferred from homology"/>
<dbReference type="EC" id="2.7.8.5" evidence="11"/>
<name>A0A480AFJ5_9CYAN</name>
<keyword evidence="9" id="KW-0594">Phospholipid biosynthesis</keyword>
<dbReference type="Pfam" id="PF01066">
    <property type="entry name" value="CDP-OH_P_transf"/>
    <property type="match status" value="1"/>
</dbReference>
<dbReference type="PROSITE" id="PS00379">
    <property type="entry name" value="CDP_ALCOHOL_P_TRANSF"/>
    <property type="match status" value="1"/>
</dbReference>
<dbReference type="EMBL" id="BJCF01000013">
    <property type="protein sequence ID" value="GCL41851.1"/>
    <property type="molecule type" value="Genomic_DNA"/>
</dbReference>
<evidence type="ECO:0000256" key="2">
    <source>
        <dbReference type="ARBA" id="ARBA00010441"/>
    </source>
</evidence>
<dbReference type="GO" id="GO:0016020">
    <property type="term" value="C:membrane"/>
    <property type="evidence" value="ECO:0007669"/>
    <property type="project" value="UniProtKB-SubCell"/>
</dbReference>
<feature type="transmembrane region" description="Helical" evidence="13">
    <location>
        <begin position="119"/>
        <end position="143"/>
    </location>
</feature>
<keyword evidence="3" id="KW-0444">Lipid biosynthesis</keyword>
<keyword evidence="6 13" id="KW-1133">Transmembrane helix</keyword>
<gene>
    <name evidence="14" type="ORF">NIES80_15490</name>
</gene>
<keyword evidence="10" id="KW-1208">Phospholipid metabolism</keyword>
<evidence type="ECO:0000256" key="10">
    <source>
        <dbReference type="ARBA" id="ARBA00023264"/>
    </source>
</evidence>
<keyword evidence="4 12" id="KW-0808">Transferase</keyword>
<protein>
    <recommendedName>
        <fullName evidence="11">CDP-diacylglycerol--glycerol-3-phosphate 3-phosphatidyltransferase</fullName>
        <ecNumber evidence="11">2.7.8.5</ecNumber>
    </recommendedName>
</protein>
<keyword evidence="7" id="KW-0443">Lipid metabolism</keyword>
<evidence type="ECO:0000256" key="5">
    <source>
        <dbReference type="ARBA" id="ARBA00022692"/>
    </source>
</evidence>
<evidence type="ECO:0000256" key="1">
    <source>
        <dbReference type="ARBA" id="ARBA00004141"/>
    </source>
</evidence>